<organism evidence="10 11">
    <name type="scientific">Helicobacter ibis</name>
    <dbReference type="NCBI Taxonomy" id="2962633"/>
    <lineage>
        <taxon>Bacteria</taxon>
        <taxon>Pseudomonadati</taxon>
        <taxon>Campylobacterota</taxon>
        <taxon>Epsilonproteobacteria</taxon>
        <taxon>Campylobacterales</taxon>
        <taxon>Helicobacteraceae</taxon>
        <taxon>Helicobacter</taxon>
    </lineage>
</organism>
<feature type="binding site" evidence="8">
    <location>
        <position position="334"/>
    </location>
    <ligand>
        <name>Zn(2+)</name>
        <dbReference type="ChEBI" id="CHEBI:29105"/>
        <label>1</label>
    </ligand>
</feature>
<dbReference type="SMART" id="SM00487">
    <property type="entry name" value="DEXDc"/>
    <property type="match status" value="1"/>
</dbReference>
<feature type="binding site" evidence="8">
    <location>
        <position position="343"/>
    </location>
    <ligand>
        <name>Zn(2+)</name>
        <dbReference type="ChEBI" id="CHEBI:29105"/>
        <label>2</label>
    </ligand>
</feature>
<evidence type="ECO:0000256" key="1">
    <source>
        <dbReference type="ARBA" id="ARBA00022515"/>
    </source>
</evidence>
<comment type="catalytic activity">
    <reaction evidence="8">
        <text>Couples ATP hydrolysis with the unwinding of duplex DNA by translocating in the 3'-5' direction.</text>
        <dbReference type="EC" id="5.6.2.4"/>
    </reaction>
</comment>
<evidence type="ECO:0000256" key="7">
    <source>
        <dbReference type="ARBA" id="ARBA00023125"/>
    </source>
</evidence>
<keyword evidence="3 8" id="KW-0479">Metal-binding</keyword>
<feature type="binding site" evidence="8">
    <location>
        <position position="374"/>
    </location>
    <ligand>
        <name>Zn(2+)</name>
        <dbReference type="ChEBI" id="CHEBI:29105"/>
        <label>1</label>
    </ligand>
</feature>
<keyword evidence="5 8" id="KW-0862">Zinc</keyword>
<keyword evidence="2 8" id="KW-0235">DNA replication</keyword>
<reference evidence="10 11" key="1">
    <citation type="submission" date="2023-01" db="EMBL/GenBank/DDBJ databases">
        <title>Description of Helicobacter ibis sp. nov. isolated from faecal droppings of black-faced ibis (Theristicus melanopis).</title>
        <authorList>
            <person name="Lopez-Cantillo M."/>
            <person name="Vidal-Veuthey B."/>
            <person name="Mella A."/>
            <person name="De La Haba R."/>
            <person name="Collado L."/>
        </authorList>
    </citation>
    <scope>NUCLEOTIDE SEQUENCE [LARGE SCALE GENOMIC DNA]</scope>
    <source>
        <strain evidence="10 11">A82</strain>
    </source>
</reference>
<evidence type="ECO:0000256" key="3">
    <source>
        <dbReference type="ARBA" id="ARBA00022723"/>
    </source>
</evidence>
<evidence type="ECO:0000259" key="9">
    <source>
        <dbReference type="PROSITE" id="PS51192"/>
    </source>
</evidence>
<evidence type="ECO:0000313" key="10">
    <source>
        <dbReference type="EMBL" id="MDA3969528.1"/>
    </source>
</evidence>
<feature type="binding site" evidence="8">
    <location>
        <position position="361"/>
    </location>
    <ligand>
        <name>Zn(2+)</name>
        <dbReference type="ChEBI" id="CHEBI:29105"/>
        <label>2</label>
    </ligand>
</feature>
<dbReference type="Pfam" id="PF18319">
    <property type="entry name" value="Zn_ribbon_PriA"/>
    <property type="match status" value="1"/>
</dbReference>
<keyword evidence="7 8" id="KW-0238">DNA-binding</keyword>
<evidence type="ECO:0000256" key="2">
    <source>
        <dbReference type="ARBA" id="ARBA00022705"/>
    </source>
</evidence>
<gene>
    <name evidence="8" type="primary">priA</name>
    <name evidence="10" type="ORF">PF021_07595</name>
</gene>
<feature type="binding site" evidence="8">
    <location>
        <position position="337"/>
    </location>
    <ligand>
        <name>Zn(2+)</name>
        <dbReference type="ChEBI" id="CHEBI:29105"/>
        <label>1</label>
    </ligand>
</feature>
<protein>
    <recommendedName>
        <fullName evidence="8">Replication restart protein PriA</fullName>
    </recommendedName>
    <alternativeName>
        <fullName evidence="8">ATP-dependent DNA helicase PriA</fullName>
        <ecNumber evidence="8">5.6.2.4</ecNumber>
    </alternativeName>
    <alternativeName>
        <fullName evidence="8">DNA 3'-5' helicase PriA</fullName>
    </alternativeName>
</protein>
<comment type="cofactor">
    <cofactor evidence="8">
        <name>Zn(2+)</name>
        <dbReference type="ChEBI" id="CHEBI:29105"/>
    </cofactor>
    <text evidence="8">Binds 2 zinc ions per subunit.</text>
</comment>
<dbReference type="GO" id="GO:0016787">
    <property type="term" value="F:hydrolase activity"/>
    <property type="evidence" value="ECO:0007669"/>
    <property type="project" value="UniProtKB-KW"/>
</dbReference>
<keyword evidence="8" id="KW-0413">Isomerase</keyword>
<comment type="similarity">
    <text evidence="8">Belongs to the helicase family. PriA subfamily.</text>
</comment>
<dbReference type="NCBIfam" id="NF004069">
    <property type="entry name" value="PRK05580.2-1"/>
    <property type="match status" value="1"/>
</dbReference>
<keyword evidence="8 10" id="KW-0378">Hydrolase</keyword>
<keyword evidence="6 8" id="KW-0067">ATP-binding</keyword>
<evidence type="ECO:0000313" key="11">
    <source>
        <dbReference type="Proteomes" id="UP001210261"/>
    </source>
</evidence>
<dbReference type="EC" id="5.6.2.4" evidence="8"/>
<dbReference type="InterPro" id="IPR040498">
    <property type="entry name" value="PriA_CRR"/>
</dbReference>
<keyword evidence="1 8" id="KW-0639">Primosome</keyword>
<dbReference type="InterPro" id="IPR001650">
    <property type="entry name" value="Helicase_C-like"/>
</dbReference>
<dbReference type="PROSITE" id="PS51192">
    <property type="entry name" value="HELICASE_ATP_BIND_1"/>
    <property type="match status" value="1"/>
</dbReference>
<dbReference type="InterPro" id="IPR011545">
    <property type="entry name" value="DEAD/DEAH_box_helicase_dom"/>
</dbReference>
<feature type="binding site" evidence="8">
    <location>
        <position position="364"/>
    </location>
    <ligand>
        <name>Zn(2+)</name>
        <dbReference type="ChEBI" id="CHEBI:29105"/>
        <label>2</label>
    </ligand>
</feature>
<keyword evidence="4 8" id="KW-0547">Nucleotide-binding</keyword>
<dbReference type="Pfam" id="PF00271">
    <property type="entry name" value="Helicase_C"/>
    <property type="match status" value="1"/>
</dbReference>
<evidence type="ECO:0000256" key="4">
    <source>
        <dbReference type="ARBA" id="ARBA00022741"/>
    </source>
</evidence>
<feature type="binding site" evidence="8">
    <location>
        <position position="346"/>
    </location>
    <ligand>
        <name>Zn(2+)</name>
        <dbReference type="ChEBI" id="CHEBI:29105"/>
        <label>2</label>
    </ligand>
</feature>
<dbReference type="Pfam" id="PF00270">
    <property type="entry name" value="DEAD"/>
    <property type="match status" value="1"/>
</dbReference>
<comment type="subunit">
    <text evidence="8">Component of the replication restart primosome.</text>
</comment>
<dbReference type="PANTHER" id="PTHR30580:SF0">
    <property type="entry name" value="PRIMOSOMAL PROTEIN N"/>
    <property type="match status" value="1"/>
</dbReference>
<comment type="catalytic activity">
    <reaction evidence="8">
        <text>ATP + H2O = ADP + phosphate + H(+)</text>
        <dbReference type="Rhea" id="RHEA:13065"/>
        <dbReference type="ChEBI" id="CHEBI:15377"/>
        <dbReference type="ChEBI" id="CHEBI:15378"/>
        <dbReference type="ChEBI" id="CHEBI:30616"/>
        <dbReference type="ChEBI" id="CHEBI:43474"/>
        <dbReference type="ChEBI" id="CHEBI:456216"/>
        <dbReference type="EC" id="5.6.2.4"/>
    </reaction>
</comment>
<dbReference type="NCBIfam" id="TIGR00595">
    <property type="entry name" value="priA"/>
    <property type="match status" value="1"/>
</dbReference>
<keyword evidence="11" id="KW-1185">Reference proteome</keyword>
<proteinExistence type="inferred from homology"/>
<dbReference type="Pfam" id="PF18074">
    <property type="entry name" value="PriA_C"/>
    <property type="match status" value="1"/>
</dbReference>
<dbReference type="RefSeq" id="WP_271021889.1">
    <property type="nucleotide sequence ID" value="NZ_JAQHXR010000005.1"/>
</dbReference>
<evidence type="ECO:0000256" key="6">
    <source>
        <dbReference type="ARBA" id="ARBA00022840"/>
    </source>
</evidence>
<dbReference type="EMBL" id="JAQHXR010000005">
    <property type="protein sequence ID" value="MDA3969528.1"/>
    <property type="molecule type" value="Genomic_DNA"/>
</dbReference>
<comment type="function">
    <text evidence="8">Initiates the restart of stalled replication forks, which reloads the replicative helicase on sites other than the origin of replication. Recognizes and binds to abandoned replication forks and remodels them to uncover a helicase loading site. Promotes assembly of the primosome at these replication forks.</text>
</comment>
<feature type="binding site" evidence="8">
    <location>
        <position position="376"/>
    </location>
    <ligand>
        <name>Zn(2+)</name>
        <dbReference type="ChEBI" id="CHEBI:29105"/>
        <label>1</label>
    </ligand>
</feature>
<dbReference type="InterPro" id="IPR041236">
    <property type="entry name" value="PriA_C"/>
</dbReference>
<dbReference type="InterPro" id="IPR014001">
    <property type="entry name" value="Helicase_ATP-bd"/>
</dbReference>
<dbReference type="InterPro" id="IPR027417">
    <property type="entry name" value="P-loop_NTPase"/>
</dbReference>
<evidence type="ECO:0000256" key="8">
    <source>
        <dbReference type="HAMAP-Rule" id="MF_00983"/>
    </source>
</evidence>
<keyword evidence="8" id="KW-0347">Helicase</keyword>
<dbReference type="Proteomes" id="UP001210261">
    <property type="component" value="Unassembled WGS sequence"/>
</dbReference>
<dbReference type="PANTHER" id="PTHR30580">
    <property type="entry name" value="PRIMOSOMAL PROTEIN N"/>
    <property type="match status" value="1"/>
</dbReference>
<dbReference type="SUPFAM" id="SSF52540">
    <property type="entry name" value="P-loop containing nucleoside triphosphate hydrolases"/>
    <property type="match status" value="1"/>
</dbReference>
<dbReference type="SMART" id="SM00490">
    <property type="entry name" value="HELICc"/>
    <property type="match status" value="1"/>
</dbReference>
<name>A0ABT4VH74_9HELI</name>
<dbReference type="InterPro" id="IPR005259">
    <property type="entry name" value="PriA"/>
</dbReference>
<feature type="domain" description="Helicase ATP-binding" evidence="9">
    <location>
        <begin position="118"/>
        <end position="284"/>
    </location>
</feature>
<evidence type="ECO:0000256" key="5">
    <source>
        <dbReference type="ARBA" id="ARBA00022833"/>
    </source>
</evidence>
<dbReference type="Gene3D" id="3.40.50.300">
    <property type="entry name" value="P-loop containing nucleotide triphosphate hydrolases"/>
    <property type="match status" value="2"/>
</dbReference>
<accession>A0ABT4VH74</accession>
<comment type="caution">
    <text evidence="10">The sequence shown here is derived from an EMBL/GenBank/DDBJ whole genome shotgun (WGS) entry which is preliminary data.</text>
</comment>
<sequence length="612" mass="70465">MFYYKILPLKHNLQELTYYSKIPLKIGQIVEVELINKIIHGVVFLESNKPNFECKEAVASEYFLSKIQLSIAEFITSYYFTTRAISYGLFTPFKNKDTKLDSIEFKLQSLSQAQNLALNFIKDRQSTLLFGDTGSGKTEIYIHLINEALKNRQNAIFLMPEISLTPQMEKRLKAVFGDILAFWHSKVSKKKKNEILNLIYDNKIRILAGARSALFLPIHSLGLIIIDEEHDDAYKSSSNPTYHARDVALYLAQKHNIKILLGSATPSLSTYYRFKENNSMYRLKGTYYNSNKKFVFCENSEDKIIINSLQNTIDSNNQAIVFLPTRANFKYLICKSCSTSIHCPNCSVGMSLHLKNKKLKCHYCQHTQEIPQRCPCGGELSSQRIGTQEYVKYLQSNLKDSKIQCFDRDEITTQKKLTHILNEFNKRKIDILVGTQMLSKGHDYHNVKLSVILGIDYIAQSCDYRANEKAISLLLQLAGRSGRKDSGLVLIQSKNKEYLQNYLQDYESFLKDELLIREHLYPPYMRLALVKISHINKDKAILIMEKLISKIKQNLKSKTTIVGYGESPIQKLSNKWRFSIMLRSTEAKNLHDSLLILRGENCTIDIDPIDFV</sequence>
<dbReference type="HAMAP" id="MF_00983">
    <property type="entry name" value="PriA"/>
    <property type="match status" value="1"/>
</dbReference>